<dbReference type="SUPFAM" id="SSF46785">
    <property type="entry name" value="Winged helix' DNA-binding domain"/>
    <property type="match status" value="1"/>
</dbReference>
<dbReference type="SMART" id="SM00049">
    <property type="entry name" value="DEP"/>
    <property type="match status" value="1"/>
</dbReference>
<comment type="caution">
    <text evidence="4">The sequence shown here is derived from an EMBL/GenBank/DDBJ whole genome shotgun (WGS) entry which is preliminary data.</text>
</comment>
<evidence type="ECO:0000313" key="4">
    <source>
        <dbReference type="EMBL" id="CAG03681.1"/>
    </source>
</evidence>
<dbReference type="Gene3D" id="1.10.555.10">
    <property type="entry name" value="Rho GTPase activation protein"/>
    <property type="match status" value="1"/>
</dbReference>
<dbReference type="Gene3D" id="1.10.10.10">
    <property type="entry name" value="Winged helix-like DNA-binding domain superfamily/Winged helix DNA-binding domain"/>
    <property type="match status" value="1"/>
</dbReference>
<proteinExistence type="predicted"/>
<feature type="domain" description="Rho-GAP" evidence="3">
    <location>
        <begin position="188"/>
        <end position="396"/>
    </location>
</feature>
<dbReference type="Pfam" id="PF00610">
    <property type="entry name" value="DEP"/>
    <property type="match status" value="1"/>
</dbReference>
<dbReference type="GO" id="GO:0005096">
    <property type="term" value="F:GTPase activator activity"/>
    <property type="evidence" value="ECO:0007669"/>
    <property type="project" value="UniProtKB-KW"/>
</dbReference>
<dbReference type="Pfam" id="PF00620">
    <property type="entry name" value="RhoGAP"/>
    <property type="match status" value="1"/>
</dbReference>
<evidence type="ECO:0000256" key="2">
    <source>
        <dbReference type="SAM" id="MobiDB-lite"/>
    </source>
</evidence>
<reference evidence="4" key="1">
    <citation type="journal article" date="2004" name="Nature">
        <title>Genome duplication in the teleost fish Tetraodon nigroviridis reveals the early vertebrate proto-karyotype.</title>
        <authorList>
            <person name="Jaillon O."/>
            <person name="Aury J.-M."/>
            <person name="Brunet F."/>
            <person name="Petit J.-L."/>
            <person name="Stange-Thomann N."/>
            <person name="Mauceli E."/>
            <person name="Bouneau L."/>
            <person name="Fischer C."/>
            <person name="Ozouf-Costaz C."/>
            <person name="Bernot A."/>
            <person name="Nicaud S."/>
            <person name="Jaffe D."/>
            <person name="Fisher S."/>
            <person name="Lutfalla G."/>
            <person name="Dossat C."/>
            <person name="Segurens B."/>
            <person name="Dasilva C."/>
            <person name="Salanoubat M."/>
            <person name="Levy M."/>
            <person name="Boudet N."/>
            <person name="Castellano S."/>
            <person name="Anthouard V."/>
            <person name="Jubin C."/>
            <person name="Castelli V."/>
            <person name="Katinka M."/>
            <person name="Vacherie B."/>
            <person name="Biemont C."/>
            <person name="Skalli Z."/>
            <person name="Cattolico L."/>
            <person name="Poulain J."/>
            <person name="De Berardinis V."/>
            <person name="Cruaud C."/>
            <person name="Duprat S."/>
            <person name="Brottier P."/>
            <person name="Coutanceau J.-P."/>
            <person name="Gouzy J."/>
            <person name="Parra G."/>
            <person name="Lardier G."/>
            <person name="Chapple C."/>
            <person name="McKernan K.J."/>
            <person name="McEwan P."/>
            <person name="Bosak S."/>
            <person name="Kellis M."/>
            <person name="Volff J.-N."/>
            <person name="Guigo R."/>
            <person name="Zody M.C."/>
            <person name="Mesirov J."/>
            <person name="Lindblad-Toh K."/>
            <person name="Birren B."/>
            <person name="Nusbaum C."/>
            <person name="Kahn D."/>
            <person name="Robinson-Rechavi M."/>
            <person name="Laudet V."/>
            <person name="Schachter V."/>
            <person name="Quetier F."/>
            <person name="Saurin W."/>
            <person name="Scarpelli C."/>
            <person name="Wincker P."/>
            <person name="Lander E.S."/>
            <person name="Weissenbach J."/>
            <person name="Roest Crollius H."/>
        </authorList>
    </citation>
    <scope>NUCLEOTIDE SEQUENCE [LARGE SCALE GENOMIC DNA]</scope>
</reference>
<feature type="compositionally biased region" description="Basic and acidic residues" evidence="2">
    <location>
        <begin position="144"/>
        <end position="153"/>
    </location>
</feature>
<dbReference type="InterPro" id="IPR036390">
    <property type="entry name" value="WH_DNA-bd_sf"/>
</dbReference>
<dbReference type="InterPro" id="IPR036388">
    <property type="entry name" value="WH-like_DNA-bd_sf"/>
</dbReference>
<dbReference type="SUPFAM" id="SSF48350">
    <property type="entry name" value="GTPase activation domain, GAP"/>
    <property type="match status" value="1"/>
</dbReference>
<dbReference type="InterPro" id="IPR000591">
    <property type="entry name" value="DEP_dom"/>
</dbReference>
<feature type="non-terminal residue" evidence="4">
    <location>
        <position position="1"/>
    </location>
</feature>
<organism evidence="4">
    <name type="scientific">Tetraodon nigroviridis</name>
    <name type="common">Spotted green pufferfish</name>
    <name type="synonym">Chelonodon nigroviridis</name>
    <dbReference type="NCBI Taxonomy" id="99883"/>
    <lineage>
        <taxon>Eukaryota</taxon>
        <taxon>Metazoa</taxon>
        <taxon>Chordata</taxon>
        <taxon>Craniata</taxon>
        <taxon>Vertebrata</taxon>
        <taxon>Euteleostomi</taxon>
        <taxon>Actinopterygii</taxon>
        <taxon>Neopterygii</taxon>
        <taxon>Teleostei</taxon>
        <taxon>Neoteleostei</taxon>
        <taxon>Acanthomorphata</taxon>
        <taxon>Eupercaria</taxon>
        <taxon>Tetraodontiformes</taxon>
        <taxon>Tetradontoidea</taxon>
        <taxon>Tetraodontidae</taxon>
        <taxon>Tetraodon</taxon>
    </lineage>
</organism>
<dbReference type="InterPro" id="IPR008936">
    <property type="entry name" value="Rho_GTPase_activation_prot"/>
</dbReference>
<evidence type="ECO:0000259" key="3">
    <source>
        <dbReference type="PROSITE" id="PS50238"/>
    </source>
</evidence>
<dbReference type="KEGG" id="tng:GSTEN00023174G001"/>
<dbReference type="OrthoDB" id="524326at2759"/>
<dbReference type="CDD" id="cd04405">
    <property type="entry name" value="RhoGAP_BRCC3-like"/>
    <property type="match status" value="1"/>
</dbReference>
<feature type="compositionally biased region" description="Polar residues" evidence="2">
    <location>
        <begin position="155"/>
        <end position="167"/>
    </location>
</feature>
<accession>Q4S6Q1</accession>
<dbReference type="PROSITE" id="PS50238">
    <property type="entry name" value="RHOGAP"/>
    <property type="match status" value="1"/>
</dbReference>
<feature type="region of interest" description="Disordered" evidence="2">
    <location>
        <begin position="144"/>
        <end position="180"/>
    </location>
</feature>
<gene>
    <name evidence="4" type="ORF">GSTENG00023174001</name>
</gene>
<dbReference type="PANTHER" id="PTHR16206:SF12">
    <property type="entry name" value="DEP DOMAIN-CONTAINING PROTEIN 1A"/>
    <property type="match status" value="1"/>
</dbReference>
<keyword evidence="1" id="KW-0343">GTPase activation</keyword>
<reference evidence="4" key="2">
    <citation type="submission" date="2004-02" db="EMBL/GenBank/DDBJ databases">
        <authorList>
            <consortium name="Genoscope"/>
            <consortium name="Whitehead Institute Centre for Genome Research"/>
        </authorList>
    </citation>
    <scope>NUCLEOTIDE SEQUENCE</scope>
</reference>
<protein>
    <submittedName>
        <fullName evidence="4">(spotted green pufferfish) hypothetical protein</fullName>
    </submittedName>
</protein>
<sequence length="568" mass="65132">MSAHIITPGPYRATKLWNEVTRLFRAGMPLRKHRQNFRHYSCCFTASAAVDWLHQLLCNNSNFGPDVTRQQTVQLLKKFLKNHVIEDVKGRWGTEDLEDNSVLYRFPSTSPLKKIPCPPPATASNSIRKRPSFRDKESFFRLKSFTKNEKEENTDPSATSEGESQPADQPVQRRQLSEEDEQEIWRSITLTHLQKVLGVPSLDEVLDRQCVNPQNIIHNMTKVSKHGVVTLDDKTNDLPHWVLNAMKTLANWPKYDSDQPTYPGFERDVFKTVSDHFYSLPQPLLTYELYELFINVLGLFQPQTERVAIEALQICTLLLPPSSRRKLQLLMRMMCRISQNVDMPRLHPAIGTRTLVRPGEAQPLSSPIHDTKSALLNSHHKCPSVNIFRRCFHFLFASLSFLSLICYSPLQMVHTFSGCILGSAVECDLDELLATRLVSFLLDHQERILSVPEYLLSAINSHIHEVDHGGGDPAPVPVSIHTFCHQISGAEFEQQKLASSQKAMEELLELLLSDQNLSEKERRKKLKQFQKLYPDIYSRRFPPSEQVNKPKIKPPLLSIRKTKVFSIR</sequence>
<name>Q4S6Q1_TETNG</name>
<dbReference type="PANTHER" id="PTHR16206">
    <property type="entry name" value="DEP DOMAIN-CONTAINING"/>
    <property type="match status" value="1"/>
</dbReference>
<dbReference type="FunFam" id="1.10.10.10:FF:000182">
    <property type="entry name" value="DEP domain-containing protein 1B isoform 1"/>
    <property type="match status" value="1"/>
</dbReference>
<dbReference type="AlphaFoldDB" id="Q4S6Q1"/>
<dbReference type="InterPro" id="IPR000198">
    <property type="entry name" value="RhoGAP_dom"/>
</dbReference>
<evidence type="ECO:0000256" key="1">
    <source>
        <dbReference type="ARBA" id="ARBA00022468"/>
    </source>
</evidence>
<dbReference type="GO" id="GO:0035556">
    <property type="term" value="P:intracellular signal transduction"/>
    <property type="evidence" value="ECO:0007669"/>
    <property type="project" value="InterPro"/>
</dbReference>
<dbReference type="EMBL" id="CAAE01014724">
    <property type="protein sequence ID" value="CAG03681.1"/>
    <property type="molecule type" value="Genomic_DNA"/>
</dbReference>